<organism evidence="1 2">
    <name type="scientific">Stx2-converting phage 86</name>
    <dbReference type="NCBI Taxonomy" id="379329"/>
    <lineage>
        <taxon>Viruses</taxon>
        <taxon>Duplodnaviria</taxon>
        <taxon>Heunggongvirae</taxon>
        <taxon>Uroviricota</taxon>
        <taxon>Caudoviricetes</taxon>
        <taxon>Sepvirinae</taxon>
        <taxon>Traversvirus</taxon>
        <taxon>Traversvirus tv86</taxon>
    </lineage>
</organism>
<accession>Q08J59</accession>
<evidence type="ECO:0000313" key="1">
    <source>
        <dbReference type="EMBL" id="BAF34078.1"/>
    </source>
</evidence>
<dbReference type="Proteomes" id="UP000000913">
    <property type="component" value="Segment"/>
</dbReference>
<dbReference type="OrthoDB" id="10448at10239"/>
<gene>
    <name evidence="1" type="primary">orf46</name>
</gene>
<keyword evidence="2" id="KW-1185">Reference proteome</keyword>
<reference evidence="1 2" key="1">
    <citation type="submission" date="2006-03" db="EMBL/GenBank/DDBJ databases">
        <title>Stx2 phage of enterohemorrhagic Escherichia coli serotype O86:H- strain DIJ1.</title>
        <authorList>
            <person name="Yamamoto T."/>
        </authorList>
    </citation>
    <scope>NUCLEOTIDE SEQUENCE [LARGE SCALE GENOMIC DNA]</scope>
</reference>
<dbReference type="KEGG" id="vg:4397430"/>
<name>Q08J59_9CAUD</name>
<dbReference type="RefSeq" id="YP_794093.1">
    <property type="nucleotide sequence ID" value="NC_008464.1"/>
</dbReference>
<dbReference type="EMBL" id="AB255436">
    <property type="protein sequence ID" value="BAF34078.1"/>
    <property type="molecule type" value="Genomic_DNA"/>
</dbReference>
<protein>
    <submittedName>
        <fullName evidence="1">Uncharacterized protein orf46</fullName>
    </submittedName>
</protein>
<sequence>MLRPTLIANMHRLTKSLWRFTSGFGNKVKPSAPLAFASKEVSNACGMYRLVTVSDSFLGFCANCKEHHPDTKAPPYRYCSGTTSSKEMQESKTMKNRKAKILLVRRNAPGVWQWVRLSNRRMGLMKYYGMMDCGFCKKPSAEQNRWKNHLRTKGE</sequence>
<evidence type="ECO:0000313" key="2">
    <source>
        <dbReference type="Proteomes" id="UP000000913"/>
    </source>
</evidence>
<proteinExistence type="predicted"/>